<dbReference type="InterPro" id="IPR015421">
    <property type="entry name" value="PyrdxlP-dep_Trfase_major"/>
</dbReference>
<feature type="compositionally biased region" description="Basic and acidic residues" evidence="6">
    <location>
        <begin position="73"/>
        <end position="83"/>
    </location>
</feature>
<dbReference type="InterPro" id="IPR004839">
    <property type="entry name" value="Aminotransferase_I/II_large"/>
</dbReference>
<dbReference type="AlphaFoldDB" id="M7SBH8"/>
<keyword evidence="4 8" id="KW-0808">Transferase</keyword>
<dbReference type="PANTHER" id="PTHR42790">
    <property type="entry name" value="AMINOTRANSFERASE"/>
    <property type="match status" value="1"/>
</dbReference>
<comment type="similarity">
    <text evidence="2">Belongs to the class-I pyridoxal-phosphate-dependent aminotransferase family.</text>
</comment>
<dbReference type="InterPro" id="IPR015424">
    <property type="entry name" value="PyrdxlP-dep_Trfase"/>
</dbReference>
<dbReference type="KEGG" id="ela:UCREL1_9492"/>
<evidence type="ECO:0000313" key="8">
    <source>
        <dbReference type="EMBL" id="EMR63539.1"/>
    </source>
</evidence>
<feature type="compositionally biased region" description="Low complexity" evidence="6">
    <location>
        <begin position="90"/>
        <end position="120"/>
    </location>
</feature>
<feature type="compositionally biased region" description="Basic and acidic residues" evidence="6">
    <location>
        <begin position="16"/>
        <end position="26"/>
    </location>
</feature>
<dbReference type="Pfam" id="PF00155">
    <property type="entry name" value="Aminotran_1_2"/>
    <property type="match status" value="1"/>
</dbReference>
<dbReference type="eggNOG" id="KOG0634">
    <property type="taxonomic scope" value="Eukaryota"/>
</dbReference>
<feature type="region of interest" description="Disordered" evidence="6">
    <location>
        <begin position="73"/>
        <end position="127"/>
    </location>
</feature>
<dbReference type="Gene3D" id="3.40.640.10">
    <property type="entry name" value="Type I PLP-dependent aspartate aminotransferase-like (Major domain)"/>
    <property type="match status" value="1"/>
</dbReference>
<dbReference type="STRING" id="1287681.M7SBH8"/>
<gene>
    <name evidence="8" type="ORF">UCREL1_9492</name>
</gene>
<feature type="domain" description="Aminotransferase class I/classII large" evidence="7">
    <location>
        <begin position="277"/>
        <end position="429"/>
    </location>
</feature>
<keyword evidence="9" id="KW-1185">Reference proteome</keyword>
<evidence type="ECO:0000256" key="4">
    <source>
        <dbReference type="ARBA" id="ARBA00022679"/>
    </source>
</evidence>
<protein>
    <submittedName>
        <fullName evidence="8">Putative aromatic amino acid aminotransferase protein</fullName>
    </submittedName>
</protein>
<evidence type="ECO:0000256" key="3">
    <source>
        <dbReference type="ARBA" id="ARBA00022576"/>
    </source>
</evidence>
<dbReference type="PANTHER" id="PTHR42790:SF1">
    <property type="entry name" value="AROMATIC AMINO ACID AMINOTRANSFERASE, HYPOTHETICAL (EUROFUNG)"/>
    <property type="match status" value="1"/>
</dbReference>
<dbReference type="SUPFAM" id="SSF53383">
    <property type="entry name" value="PLP-dependent transferases"/>
    <property type="match status" value="1"/>
</dbReference>
<evidence type="ECO:0000256" key="2">
    <source>
        <dbReference type="ARBA" id="ARBA00007441"/>
    </source>
</evidence>
<comment type="cofactor">
    <cofactor evidence="1">
        <name>pyridoxal 5'-phosphate</name>
        <dbReference type="ChEBI" id="CHEBI:597326"/>
    </cofactor>
</comment>
<proteinExistence type="inferred from homology"/>
<dbReference type="OMA" id="QREGILC"/>
<evidence type="ECO:0000256" key="5">
    <source>
        <dbReference type="ARBA" id="ARBA00022898"/>
    </source>
</evidence>
<keyword evidence="3 8" id="KW-0032">Aminotransferase</keyword>
<evidence type="ECO:0000259" key="7">
    <source>
        <dbReference type="Pfam" id="PF00155"/>
    </source>
</evidence>
<evidence type="ECO:0000313" key="9">
    <source>
        <dbReference type="Proteomes" id="UP000012174"/>
    </source>
</evidence>
<dbReference type="CDD" id="cd00609">
    <property type="entry name" value="AAT_like"/>
    <property type="match status" value="1"/>
</dbReference>
<name>M7SBH8_EUTLA</name>
<evidence type="ECO:0000256" key="1">
    <source>
        <dbReference type="ARBA" id="ARBA00001933"/>
    </source>
</evidence>
<dbReference type="GO" id="GO:0008483">
    <property type="term" value="F:transaminase activity"/>
    <property type="evidence" value="ECO:0007669"/>
    <property type="project" value="UniProtKB-KW"/>
</dbReference>
<keyword evidence="5" id="KW-0663">Pyridoxal phosphate</keyword>
<reference evidence="9" key="1">
    <citation type="journal article" date="2013" name="Genome Announc.">
        <title>Draft genome sequence of the grapevine dieback fungus Eutypa lata UCR-EL1.</title>
        <authorList>
            <person name="Blanco-Ulate B."/>
            <person name="Rolshausen P.E."/>
            <person name="Cantu D."/>
        </authorList>
    </citation>
    <scope>NUCLEOTIDE SEQUENCE [LARGE SCALE GENOMIC DNA]</scope>
    <source>
        <strain evidence="9">UCR-EL1</strain>
    </source>
</reference>
<dbReference type="InterPro" id="IPR050859">
    <property type="entry name" value="Class-I_PLP-dep_aminotransf"/>
</dbReference>
<sequence length="642" mass="70844">MMDSPDIKPAVGSEKPLPKDMSHHYSDVTKARVPSKMKEFYKYFQIPGIGQLAGGLPNPGYFPFDTLEAQTAKPDRWQPRTDGDDNDNVSSPSSSGSGSLASPLAKTVISSSNSKQQQKQPAAASHIVVPHDSAASDPFKRIDLATALQYGQANGYPPLLSFIRQFTRDCLHPNVPYAGGPDVISTVGSTDGMSKVLEVFANNWVPGKSDPRDRPGLLTEVFMYTNILSQASPRGVQVAAVEMDDVGMIPYGPGGLEDVLANWDDSKGKRPHLMYTVTMGHNPTGGVLPLERRKEIYSICSEYDVIIVEDDPYWYLQFPSAEVEEARARNQPVPPPSESDLASTLEKKSGYPFLDSLAPSFLNIDVDGRVVRLDTFSKTVAPGCRMGWITAAPEIVERLLRVSETSTQQPSGFVQVVIAEAIMGSQPEAARAAFAATPARHQAAFAGWRVDGWVRWLEGLRGEYERRMNTMCSILEEGCWQLKQSTPVQHADADWGVITKTRLYDFRWPRGGMFLWVRLRFETHPLWGAASAVHGKVDGVALTTALMAFLTRKPYLVLASPGLMFSATDEIRAARGWAYYRLCFAAESTENIAVCSQRWVDGVQRFWRIKKIKELEEILDEINAGALEETDGMADFATCMGC</sequence>
<dbReference type="GO" id="GO:0030170">
    <property type="term" value="F:pyridoxal phosphate binding"/>
    <property type="evidence" value="ECO:0007669"/>
    <property type="project" value="InterPro"/>
</dbReference>
<accession>M7SBH8</accession>
<dbReference type="HOGENOM" id="CLU_017584_0_5_1"/>
<feature type="region of interest" description="Disordered" evidence="6">
    <location>
        <begin position="1"/>
        <end position="26"/>
    </location>
</feature>
<evidence type="ECO:0000256" key="6">
    <source>
        <dbReference type="SAM" id="MobiDB-lite"/>
    </source>
</evidence>
<dbReference type="EMBL" id="KB707209">
    <property type="protein sequence ID" value="EMR63539.1"/>
    <property type="molecule type" value="Genomic_DNA"/>
</dbReference>
<dbReference type="Proteomes" id="UP000012174">
    <property type="component" value="Unassembled WGS sequence"/>
</dbReference>
<dbReference type="OrthoDB" id="691673at2759"/>
<dbReference type="GO" id="GO:1901605">
    <property type="term" value="P:alpha-amino acid metabolic process"/>
    <property type="evidence" value="ECO:0007669"/>
    <property type="project" value="TreeGrafter"/>
</dbReference>
<organism evidence="8 9">
    <name type="scientific">Eutypa lata (strain UCR-EL1)</name>
    <name type="common">Grapevine dieback disease fungus</name>
    <name type="synonym">Eutypa armeniacae</name>
    <dbReference type="NCBI Taxonomy" id="1287681"/>
    <lineage>
        <taxon>Eukaryota</taxon>
        <taxon>Fungi</taxon>
        <taxon>Dikarya</taxon>
        <taxon>Ascomycota</taxon>
        <taxon>Pezizomycotina</taxon>
        <taxon>Sordariomycetes</taxon>
        <taxon>Xylariomycetidae</taxon>
        <taxon>Xylariales</taxon>
        <taxon>Diatrypaceae</taxon>
        <taxon>Eutypa</taxon>
    </lineage>
</organism>